<proteinExistence type="predicted"/>
<reference evidence="1" key="2">
    <citation type="journal article" date="2015" name="Data Brief">
        <title>Shoot transcriptome of the giant reed, Arundo donax.</title>
        <authorList>
            <person name="Barrero R.A."/>
            <person name="Guerrero F.D."/>
            <person name="Moolhuijzen P."/>
            <person name="Goolsby J.A."/>
            <person name="Tidwell J."/>
            <person name="Bellgard S.E."/>
            <person name="Bellgard M.I."/>
        </authorList>
    </citation>
    <scope>NUCLEOTIDE SEQUENCE</scope>
    <source>
        <tissue evidence="1">Shoot tissue taken approximately 20 cm above the soil surface</tissue>
    </source>
</reference>
<name>A0A0A8XS82_ARUDO</name>
<sequence length="19" mass="2311">MEISLNFSGISFLQWSQHW</sequence>
<accession>A0A0A8XS82</accession>
<protein>
    <submittedName>
        <fullName evidence="1">Uncharacterized protein</fullName>
    </submittedName>
</protein>
<organism evidence="1">
    <name type="scientific">Arundo donax</name>
    <name type="common">Giant reed</name>
    <name type="synonym">Donax arundinaceus</name>
    <dbReference type="NCBI Taxonomy" id="35708"/>
    <lineage>
        <taxon>Eukaryota</taxon>
        <taxon>Viridiplantae</taxon>
        <taxon>Streptophyta</taxon>
        <taxon>Embryophyta</taxon>
        <taxon>Tracheophyta</taxon>
        <taxon>Spermatophyta</taxon>
        <taxon>Magnoliopsida</taxon>
        <taxon>Liliopsida</taxon>
        <taxon>Poales</taxon>
        <taxon>Poaceae</taxon>
        <taxon>PACMAD clade</taxon>
        <taxon>Arundinoideae</taxon>
        <taxon>Arundineae</taxon>
        <taxon>Arundo</taxon>
    </lineage>
</organism>
<dbReference type="EMBL" id="GBRH01283328">
    <property type="protein sequence ID" value="JAD14567.1"/>
    <property type="molecule type" value="Transcribed_RNA"/>
</dbReference>
<evidence type="ECO:0000313" key="1">
    <source>
        <dbReference type="EMBL" id="JAD14567.1"/>
    </source>
</evidence>
<reference evidence="1" key="1">
    <citation type="submission" date="2014-09" db="EMBL/GenBank/DDBJ databases">
        <authorList>
            <person name="Magalhaes I.L.F."/>
            <person name="Oliveira U."/>
            <person name="Santos F.R."/>
            <person name="Vidigal T.H.D.A."/>
            <person name="Brescovit A.D."/>
            <person name="Santos A.J."/>
        </authorList>
    </citation>
    <scope>NUCLEOTIDE SEQUENCE</scope>
    <source>
        <tissue evidence="1">Shoot tissue taken approximately 20 cm above the soil surface</tissue>
    </source>
</reference>
<dbReference type="AlphaFoldDB" id="A0A0A8XS82"/>